<sequence length="174" mass="19631">MTIVHSQAARQFSGLGSESETTFYSEWRFSCSLFPRMCLHKEWDSRGWYPKDVAVPMEGSSLGDTNDCGFISDLDFSPSGRLLVASSSSNTLFVLDPNLGSRSLVHVVDKPHRNAISKVCFVGDYQFVSGSADGVIGYWDIRNSSEALNFLHFHHQPIRSLHYFPDREYLISRV</sequence>
<evidence type="ECO:0000256" key="1">
    <source>
        <dbReference type="ARBA" id="ARBA00005903"/>
    </source>
</evidence>
<proteinExistence type="inferred from homology"/>
<dbReference type="GO" id="GO:0080008">
    <property type="term" value="C:Cul4-RING E3 ubiquitin ligase complex"/>
    <property type="evidence" value="ECO:0007669"/>
    <property type="project" value="TreeGrafter"/>
</dbReference>
<organism evidence="5 6">
    <name type="scientific">Geodia barretti</name>
    <name type="common">Barrett's horny sponge</name>
    <dbReference type="NCBI Taxonomy" id="519541"/>
    <lineage>
        <taxon>Eukaryota</taxon>
        <taxon>Metazoa</taxon>
        <taxon>Porifera</taxon>
        <taxon>Demospongiae</taxon>
        <taxon>Heteroscleromorpha</taxon>
        <taxon>Tetractinellida</taxon>
        <taxon>Astrophorina</taxon>
        <taxon>Geodiidae</taxon>
        <taxon>Geodia</taxon>
    </lineage>
</organism>
<evidence type="ECO:0000256" key="3">
    <source>
        <dbReference type="ARBA" id="ARBA00022737"/>
    </source>
</evidence>
<dbReference type="PANTHER" id="PTHR14588">
    <property type="entry name" value="DDB1- AND CUL4-ASSOCIATED FACTOR 10"/>
    <property type="match status" value="1"/>
</dbReference>
<evidence type="ECO:0000256" key="4">
    <source>
        <dbReference type="PROSITE-ProRule" id="PRU00221"/>
    </source>
</evidence>
<keyword evidence="3" id="KW-0677">Repeat</keyword>
<accession>A0AA35RP74</accession>
<feature type="non-terminal residue" evidence="5">
    <location>
        <position position="174"/>
    </location>
</feature>
<dbReference type="SUPFAM" id="SSF50978">
    <property type="entry name" value="WD40 repeat-like"/>
    <property type="match status" value="1"/>
</dbReference>
<keyword evidence="6" id="KW-1185">Reference proteome</keyword>
<protein>
    <submittedName>
        <fullName evidence="5">DDB1- and CUL4-associated factor 10 homolog</fullName>
    </submittedName>
</protein>
<dbReference type="InterPro" id="IPR015943">
    <property type="entry name" value="WD40/YVTN_repeat-like_dom_sf"/>
</dbReference>
<dbReference type="Proteomes" id="UP001174909">
    <property type="component" value="Unassembled WGS sequence"/>
</dbReference>
<comment type="caution">
    <text evidence="5">The sequence shown here is derived from an EMBL/GenBank/DDBJ whole genome shotgun (WGS) entry which is preliminary data.</text>
</comment>
<evidence type="ECO:0000313" key="6">
    <source>
        <dbReference type="Proteomes" id="UP001174909"/>
    </source>
</evidence>
<evidence type="ECO:0000313" key="5">
    <source>
        <dbReference type="EMBL" id="CAI8014722.1"/>
    </source>
</evidence>
<dbReference type="EMBL" id="CASHTH010001388">
    <property type="protein sequence ID" value="CAI8014722.1"/>
    <property type="molecule type" value="Genomic_DNA"/>
</dbReference>
<name>A0AA35RP74_GEOBA</name>
<gene>
    <name evidence="5" type="ORF">GBAR_LOCUS9189</name>
</gene>
<dbReference type="PANTHER" id="PTHR14588:SF2">
    <property type="entry name" value="DDB1- AND CUL4-ASSOCIATED FACTOR 10"/>
    <property type="match status" value="1"/>
</dbReference>
<dbReference type="PROSITE" id="PS50082">
    <property type="entry name" value="WD_REPEATS_2"/>
    <property type="match status" value="1"/>
</dbReference>
<comment type="similarity">
    <text evidence="1">Belongs to the WD repeat DCAF10 family.</text>
</comment>
<dbReference type="Pfam" id="PF00400">
    <property type="entry name" value="WD40"/>
    <property type="match status" value="2"/>
</dbReference>
<feature type="repeat" description="WD" evidence="4">
    <location>
        <begin position="109"/>
        <end position="149"/>
    </location>
</feature>
<dbReference type="InterPro" id="IPR039085">
    <property type="entry name" value="DCA10"/>
</dbReference>
<dbReference type="AlphaFoldDB" id="A0AA35RP74"/>
<dbReference type="InterPro" id="IPR036322">
    <property type="entry name" value="WD40_repeat_dom_sf"/>
</dbReference>
<keyword evidence="2 4" id="KW-0853">WD repeat</keyword>
<dbReference type="Gene3D" id="2.130.10.10">
    <property type="entry name" value="YVTN repeat-like/Quinoprotein amine dehydrogenase"/>
    <property type="match status" value="1"/>
</dbReference>
<dbReference type="SMART" id="SM00320">
    <property type="entry name" value="WD40"/>
    <property type="match status" value="2"/>
</dbReference>
<dbReference type="InterPro" id="IPR001680">
    <property type="entry name" value="WD40_rpt"/>
</dbReference>
<reference evidence="5" key="1">
    <citation type="submission" date="2023-03" db="EMBL/GenBank/DDBJ databases">
        <authorList>
            <person name="Steffen K."/>
            <person name="Cardenas P."/>
        </authorList>
    </citation>
    <scope>NUCLEOTIDE SEQUENCE</scope>
</reference>
<evidence type="ECO:0000256" key="2">
    <source>
        <dbReference type="ARBA" id="ARBA00022574"/>
    </source>
</evidence>